<dbReference type="Proteomes" id="UP000247832">
    <property type="component" value="Unassembled WGS sequence"/>
</dbReference>
<reference evidence="1 2" key="1">
    <citation type="submission" date="2018-05" db="EMBL/GenBank/DDBJ databases">
        <title>Genetic diversity of glacier-inhabiting Cryobacterium bacteria in China and description of Cryobacterium mengkeensis sp. nov. and Arthrobacter glacialis sp. nov.</title>
        <authorList>
            <person name="Liu Q."/>
            <person name="Xin Y.-H."/>
        </authorList>
    </citation>
    <scope>NUCLEOTIDE SEQUENCE [LARGE SCALE GENOMIC DNA]</scope>
    <source>
        <strain evidence="1 2">LI2</strain>
    </source>
</reference>
<dbReference type="AlphaFoldDB" id="A0A2V5LTW1"/>
<organism evidence="1 2">
    <name type="scientific">Arthrobacter livingstonensis</name>
    <dbReference type="NCBI Taxonomy" id="670078"/>
    <lineage>
        <taxon>Bacteria</taxon>
        <taxon>Bacillati</taxon>
        <taxon>Actinomycetota</taxon>
        <taxon>Actinomycetes</taxon>
        <taxon>Micrococcales</taxon>
        <taxon>Micrococcaceae</taxon>
        <taxon>Arthrobacter</taxon>
    </lineage>
</organism>
<evidence type="ECO:0000313" key="1">
    <source>
        <dbReference type="EMBL" id="PYI66707.1"/>
    </source>
</evidence>
<keyword evidence="2" id="KW-1185">Reference proteome</keyword>
<name>A0A2V5LTW1_9MICC</name>
<gene>
    <name evidence="1" type="ORF">CVV68_12915</name>
</gene>
<protein>
    <submittedName>
        <fullName evidence="1">Uncharacterized protein</fullName>
    </submittedName>
</protein>
<proteinExistence type="predicted"/>
<dbReference type="EMBL" id="QJVD01000013">
    <property type="protein sequence ID" value="PYI66707.1"/>
    <property type="molecule type" value="Genomic_DNA"/>
</dbReference>
<accession>A0A2V5LTW1</accession>
<evidence type="ECO:0000313" key="2">
    <source>
        <dbReference type="Proteomes" id="UP000247832"/>
    </source>
</evidence>
<comment type="caution">
    <text evidence="1">The sequence shown here is derived from an EMBL/GenBank/DDBJ whole genome shotgun (WGS) entry which is preliminary data.</text>
</comment>
<sequence>MIVIRLLLVRRSPSDVVEFVCRPTSKGPNLPTRYLWADDAQESPADGGSFLMRDVFGRTDLATRCVGFIRNVAPSPDAGFGYPSPWAHVPVYLVTGEAQPVVDGDWFSAERGLAGLSERH</sequence>